<keyword evidence="1" id="KW-0472">Membrane</keyword>
<keyword evidence="1" id="KW-0812">Transmembrane</keyword>
<dbReference type="EMBL" id="JAGGKX010000026">
    <property type="protein sequence ID" value="MBP1971431.1"/>
    <property type="molecule type" value="Genomic_DNA"/>
</dbReference>
<feature type="transmembrane region" description="Helical" evidence="1">
    <location>
        <begin position="91"/>
        <end position="113"/>
    </location>
</feature>
<proteinExistence type="predicted"/>
<comment type="caution">
    <text evidence="2">The sequence shown here is derived from an EMBL/GenBank/DDBJ whole genome shotgun (WGS) entry which is preliminary data.</text>
</comment>
<organism evidence="2 3">
    <name type="scientific">Virgibacillus natechei</name>
    <dbReference type="NCBI Taxonomy" id="1216297"/>
    <lineage>
        <taxon>Bacteria</taxon>
        <taxon>Bacillati</taxon>
        <taxon>Bacillota</taxon>
        <taxon>Bacilli</taxon>
        <taxon>Bacillales</taxon>
        <taxon>Bacillaceae</taxon>
        <taxon>Virgibacillus</taxon>
    </lineage>
</organism>
<evidence type="ECO:0000256" key="1">
    <source>
        <dbReference type="SAM" id="Phobius"/>
    </source>
</evidence>
<keyword evidence="1" id="KW-1133">Transmembrane helix</keyword>
<evidence type="ECO:0000313" key="3">
    <source>
        <dbReference type="Proteomes" id="UP001519345"/>
    </source>
</evidence>
<dbReference type="Proteomes" id="UP001519345">
    <property type="component" value="Unassembled WGS sequence"/>
</dbReference>
<keyword evidence="2" id="KW-0378">Hydrolase</keyword>
<gene>
    <name evidence="2" type="ORF">J2Z83_003570</name>
</gene>
<keyword evidence="3" id="KW-1185">Reference proteome</keyword>
<name>A0ABS4IKH1_9BACI</name>
<dbReference type="GO" id="GO:0016787">
    <property type="term" value="F:hydrolase activity"/>
    <property type="evidence" value="ECO:0007669"/>
    <property type="project" value="UniProtKB-KW"/>
</dbReference>
<sequence length="137" mass="15458">MFLFAVIVSILSAIGFMFFAIPGLLLLALVFPIPYISIFDEKSVWKAFKEGIRIGKKQFLKIFLIIVITGTVEGIIGLFVVAQVFTITDSFAAQILTQMTLNLLIFPFVIMYITSSVLKWREELDVLEINEKEEATS</sequence>
<accession>A0ABS4IKH1</accession>
<reference evidence="2 3" key="1">
    <citation type="submission" date="2021-03" db="EMBL/GenBank/DDBJ databases">
        <title>Genomic Encyclopedia of Type Strains, Phase IV (KMG-IV): sequencing the most valuable type-strain genomes for metagenomic binning, comparative biology and taxonomic classification.</title>
        <authorList>
            <person name="Goeker M."/>
        </authorList>
    </citation>
    <scope>NUCLEOTIDE SEQUENCE [LARGE SCALE GENOMIC DNA]</scope>
    <source>
        <strain evidence="2 3">DSM 25609</strain>
    </source>
</reference>
<protein>
    <submittedName>
        <fullName evidence="2">Neutral ceramidase superfamily lipid hydrolase</fullName>
    </submittedName>
</protein>
<feature type="transmembrane region" description="Helical" evidence="1">
    <location>
        <begin position="6"/>
        <end position="38"/>
    </location>
</feature>
<dbReference type="RefSeq" id="WP_245301678.1">
    <property type="nucleotide sequence ID" value="NZ_CP110224.1"/>
</dbReference>
<evidence type="ECO:0000313" key="2">
    <source>
        <dbReference type="EMBL" id="MBP1971431.1"/>
    </source>
</evidence>
<feature type="transmembrane region" description="Helical" evidence="1">
    <location>
        <begin position="59"/>
        <end position="85"/>
    </location>
</feature>